<evidence type="ECO:0000313" key="13">
    <source>
        <dbReference type="EMBL" id="NEZ47180.1"/>
    </source>
</evidence>
<reference evidence="13 14" key="1">
    <citation type="submission" date="2019-04" db="EMBL/GenBank/DDBJ databases">
        <title>Genome sequencing of Clostridium botulinum Groups I-IV and Clostridium butyricum.</title>
        <authorList>
            <person name="Brunt J."/>
            <person name="Van Vliet A.H.M."/>
            <person name="Stringer S.C."/>
            <person name="Carter A.T."/>
            <person name="Peck M.W."/>
        </authorList>
    </citation>
    <scope>NUCLEOTIDE SEQUENCE [LARGE SCALE GENOMIC DNA]</scope>
    <source>
        <strain evidence="13 14">IFR 18/094</strain>
    </source>
</reference>
<feature type="binding site" evidence="11">
    <location>
        <position position="174"/>
    </location>
    <ligand>
        <name>Mg(2+)</name>
        <dbReference type="ChEBI" id="CHEBI:18420"/>
    </ligand>
</feature>
<comment type="catalytic activity">
    <reaction evidence="9 10 12">
        <text>L-threonyl-[protein] + FAD = FMN-L-threonyl-[protein] + AMP + H(+)</text>
        <dbReference type="Rhea" id="RHEA:36847"/>
        <dbReference type="Rhea" id="RHEA-COMP:11060"/>
        <dbReference type="Rhea" id="RHEA-COMP:11061"/>
        <dbReference type="ChEBI" id="CHEBI:15378"/>
        <dbReference type="ChEBI" id="CHEBI:30013"/>
        <dbReference type="ChEBI" id="CHEBI:57692"/>
        <dbReference type="ChEBI" id="CHEBI:74257"/>
        <dbReference type="ChEBI" id="CHEBI:456215"/>
        <dbReference type="EC" id="2.7.1.180"/>
    </reaction>
</comment>
<keyword evidence="12" id="KW-0472">Membrane</keyword>
<dbReference type="EMBL" id="SXDP01000005">
    <property type="protein sequence ID" value="NEZ47180.1"/>
    <property type="molecule type" value="Genomic_DNA"/>
</dbReference>
<evidence type="ECO:0000256" key="5">
    <source>
        <dbReference type="ARBA" id="ARBA00022723"/>
    </source>
</evidence>
<dbReference type="RefSeq" id="WP_163249264.1">
    <property type="nucleotide sequence ID" value="NZ_SXDP01000005.1"/>
</dbReference>
<dbReference type="PANTHER" id="PTHR30040:SF2">
    <property type="entry name" value="FAD:PROTEIN FMN TRANSFERASE"/>
    <property type="match status" value="1"/>
</dbReference>
<dbReference type="AlphaFoldDB" id="A0A6M0RBX5"/>
<keyword evidence="4 10" id="KW-0808">Transferase</keyword>
<sequence>MKIKRIILFSTLFIFAIIATSCSFKKEEPVVNRQTYLMGTIIDLKVYGKNAKEASEKCVDKVSEIENKMSTNIDTSEISKINKNAGIAPVKVSKNTLDVIKSSLYYSNKTKGTFDITVEPLVRLWGIGTDKARVPSLHEIKEKLKLINYKDIIIDEKNSTIMLKNKDQAIDLGAIAKGYTADEVKKVLIENNIKSAFVSLGGNIYVLGNKTDNSPWNIAIRNPINPSGDYLGMIPLSNKSIVTSGNYERYFEKDGKRYHHIFDTSTGYPAEKGLISVSIISDKSIDGDALSTSVYTLGLKDGMHLIESLKGVEAVFVTKDKKVYITSGLKNKFKLNNTDFTLIKE</sequence>
<evidence type="ECO:0000256" key="7">
    <source>
        <dbReference type="ARBA" id="ARBA00022842"/>
    </source>
</evidence>
<dbReference type="Proteomes" id="UP000473885">
    <property type="component" value="Unassembled WGS sequence"/>
</dbReference>
<keyword evidence="14" id="KW-1185">Reference proteome</keyword>
<comment type="function">
    <text evidence="12">Flavin transferase that catalyzes the transfer of the FMN moiety of FAD and its covalent binding to the hydroxyl group of a threonine residue in a target flavoprotein.</text>
</comment>
<dbReference type="InterPro" id="IPR003374">
    <property type="entry name" value="ApbE-like_sf"/>
</dbReference>
<evidence type="ECO:0000256" key="2">
    <source>
        <dbReference type="ARBA" id="ARBA00016337"/>
    </source>
</evidence>
<organism evidence="13 14">
    <name type="scientific">Clostridium niameyense</name>
    <dbReference type="NCBI Taxonomy" id="1622073"/>
    <lineage>
        <taxon>Bacteria</taxon>
        <taxon>Bacillati</taxon>
        <taxon>Bacillota</taxon>
        <taxon>Clostridia</taxon>
        <taxon>Eubacteriales</taxon>
        <taxon>Clostridiaceae</taxon>
        <taxon>Clostridium</taxon>
    </lineage>
</organism>
<keyword evidence="12" id="KW-0449">Lipoprotein</keyword>
<evidence type="ECO:0000256" key="1">
    <source>
        <dbReference type="ARBA" id="ARBA00011955"/>
    </source>
</evidence>
<evidence type="ECO:0000313" key="14">
    <source>
        <dbReference type="Proteomes" id="UP000473885"/>
    </source>
</evidence>
<evidence type="ECO:0000256" key="8">
    <source>
        <dbReference type="ARBA" id="ARBA00031306"/>
    </source>
</evidence>
<keyword evidence="5 10" id="KW-0479">Metal-binding</keyword>
<gene>
    <name evidence="13" type="ORF">FDF74_08150</name>
</gene>
<keyword evidence="12" id="KW-0997">Cell inner membrane</keyword>
<evidence type="ECO:0000256" key="3">
    <source>
        <dbReference type="ARBA" id="ARBA00022630"/>
    </source>
</evidence>
<feature type="binding site" evidence="11">
    <location>
        <position position="288"/>
    </location>
    <ligand>
        <name>Mg(2+)</name>
        <dbReference type="ChEBI" id="CHEBI:18420"/>
    </ligand>
</feature>
<evidence type="ECO:0000256" key="12">
    <source>
        <dbReference type="RuleBase" id="RU363002"/>
    </source>
</evidence>
<feature type="binding site" evidence="11">
    <location>
        <position position="292"/>
    </location>
    <ligand>
        <name>Mg(2+)</name>
        <dbReference type="ChEBI" id="CHEBI:18420"/>
    </ligand>
</feature>
<keyword evidence="3 10" id="KW-0285">Flavoprotein</keyword>
<evidence type="ECO:0000256" key="11">
    <source>
        <dbReference type="PIRSR" id="PIRSR006268-2"/>
    </source>
</evidence>
<dbReference type="PROSITE" id="PS51257">
    <property type="entry name" value="PROKAR_LIPOPROTEIN"/>
    <property type="match status" value="1"/>
</dbReference>
<dbReference type="PIRSF" id="PIRSF006268">
    <property type="entry name" value="ApbE"/>
    <property type="match status" value="1"/>
</dbReference>
<accession>A0A6M0RBX5</accession>
<dbReference type="EC" id="2.7.1.180" evidence="1 10"/>
<dbReference type="GO" id="GO:0005886">
    <property type="term" value="C:plasma membrane"/>
    <property type="evidence" value="ECO:0007669"/>
    <property type="project" value="UniProtKB-SubCell"/>
</dbReference>
<dbReference type="Pfam" id="PF02424">
    <property type="entry name" value="ApbE"/>
    <property type="match status" value="1"/>
</dbReference>
<evidence type="ECO:0000256" key="6">
    <source>
        <dbReference type="ARBA" id="ARBA00022827"/>
    </source>
</evidence>
<name>A0A6M0RBX5_9CLOT</name>
<comment type="cofactor">
    <cofactor evidence="11">
        <name>Mg(2+)</name>
        <dbReference type="ChEBI" id="CHEBI:18420"/>
    </cofactor>
    <cofactor evidence="11">
        <name>Mn(2+)</name>
        <dbReference type="ChEBI" id="CHEBI:29035"/>
    </cofactor>
    <text evidence="11">Magnesium. Can also use manganese.</text>
</comment>
<keyword evidence="7 10" id="KW-0460">Magnesium</keyword>
<protein>
    <recommendedName>
        <fullName evidence="2 10">FAD:protein FMN transferase</fullName>
        <ecNumber evidence="1 10">2.7.1.180</ecNumber>
    </recommendedName>
    <alternativeName>
        <fullName evidence="8 10">Flavin transferase</fullName>
    </alternativeName>
</protein>
<keyword evidence="6 10" id="KW-0274">FAD</keyword>
<dbReference type="Gene3D" id="3.10.520.10">
    <property type="entry name" value="ApbE-like domains"/>
    <property type="match status" value="1"/>
</dbReference>
<dbReference type="PANTHER" id="PTHR30040">
    <property type="entry name" value="THIAMINE BIOSYNTHESIS LIPOPROTEIN APBE"/>
    <property type="match status" value="1"/>
</dbReference>
<evidence type="ECO:0000256" key="10">
    <source>
        <dbReference type="PIRNR" id="PIRNR006268"/>
    </source>
</evidence>
<proteinExistence type="inferred from homology"/>
<comment type="subcellular location">
    <subcellularLocation>
        <location evidence="12">Cell inner membrane</location>
        <topology evidence="12">Lipid-anchor</topology>
        <orientation evidence="12">Periplasmic side</orientation>
    </subcellularLocation>
</comment>
<evidence type="ECO:0000256" key="9">
    <source>
        <dbReference type="ARBA" id="ARBA00048540"/>
    </source>
</evidence>
<comment type="caution">
    <text evidence="13">The sequence shown here is derived from an EMBL/GenBank/DDBJ whole genome shotgun (WGS) entry which is preliminary data.</text>
</comment>
<evidence type="ECO:0000256" key="4">
    <source>
        <dbReference type="ARBA" id="ARBA00022679"/>
    </source>
</evidence>
<dbReference type="GO" id="GO:0016740">
    <property type="term" value="F:transferase activity"/>
    <property type="evidence" value="ECO:0007669"/>
    <property type="project" value="UniProtKB-UniRule"/>
</dbReference>
<dbReference type="InterPro" id="IPR024932">
    <property type="entry name" value="ApbE"/>
</dbReference>
<comment type="similarity">
    <text evidence="10 12">Belongs to the ApbE family.</text>
</comment>
<keyword evidence="12" id="KW-1003">Cell membrane</keyword>
<dbReference type="SUPFAM" id="SSF143631">
    <property type="entry name" value="ApbE-like"/>
    <property type="match status" value="1"/>
</dbReference>
<dbReference type="GO" id="GO:0046872">
    <property type="term" value="F:metal ion binding"/>
    <property type="evidence" value="ECO:0007669"/>
    <property type="project" value="UniProtKB-UniRule"/>
</dbReference>